<evidence type="ECO:0000256" key="1">
    <source>
        <dbReference type="ARBA" id="ARBA00001924"/>
    </source>
</evidence>
<dbReference type="GO" id="GO:0043546">
    <property type="term" value="F:molybdopterin cofactor binding"/>
    <property type="evidence" value="ECO:0007669"/>
    <property type="project" value="TreeGrafter"/>
</dbReference>
<comment type="caution">
    <text evidence="7">The sequence shown here is derived from an EMBL/GenBank/DDBJ whole genome shotgun (WGS) entry which is preliminary data.</text>
</comment>
<dbReference type="Proteomes" id="UP000253918">
    <property type="component" value="Unassembled WGS sequence"/>
</dbReference>
<proteinExistence type="predicted"/>
<dbReference type="FunFam" id="3.90.420.10:FF:000002">
    <property type="entry name" value="sulfite oxidase, mitochondrial"/>
    <property type="match status" value="1"/>
</dbReference>
<gene>
    <name evidence="7" type="ORF">DVW87_16200</name>
</gene>
<dbReference type="GO" id="GO:0008482">
    <property type="term" value="F:sulfite oxidase activity"/>
    <property type="evidence" value="ECO:0007669"/>
    <property type="project" value="TreeGrafter"/>
</dbReference>
<dbReference type="InterPro" id="IPR000572">
    <property type="entry name" value="OxRdtase_Mopterin-bd_dom"/>
</dbReference>
<dbReference type="PANTHER" id="PTHR19372">
    <property type="entry name" value="SULFITE REDUCTASE"/>
    <property type="match status" value="1"/>
</dbReference>
<dbReference type="InterPro" id="IPR008335">
    <property type="entry name" value="Mopterin_OxRdtase_euk"/>
</dbReference>
<dbReference type="InterPro" id="IPR005066">
    <property type="entry name" value="MoCF_OxRdtse_dimer"/>
</dbReference>
<evidence type="ECO:0000259" key="6">
    <source>
        <dbReference type="Pfam" id="PF03404"/>
    </source>
</evidence>
<dbReference type="OrthoDB" id="9795587at2"/>
<organism evidence="7 8">
    <name type="scientific">Sphingomonas aracearum</name>
    <dbReference type="NCBI Taxonomy" id="2283317"/>
    <lineage>
        <taxon>Bacteria</taxon>
        <taxon>Pseudomonadati</taxon>
        <taxon>Pseudomonadota</taxon>
        <taxon>Alphaproteobacteria</taxon>
        <taxon>Sphingomonadales</taxon>
        <taxon>Sphingomonadaceae</taxon>
        <taxon>Sphingomonas</taxon>
    </lineage>
</organism>
<dbReference type="CDD" id="cd02110">
    <property type="entry name" value="SO_family_Moco_dimer"/>
    <property type="match status" value="1"/>
</dbReference>
<reference evidence="7 8" key="1">
    <citation type="submission" date="2018-07" db="EMBL/GenBank/DDBJ databases">
        <title>a novel species of Sphingomonas isolated from the rhizosphere soil of Araceae plant.</title>
        <authorList>
            <person name="Zhiyong W."/>
            <person name="Qinglan Z."/>
            <person name="Zhiwei F."/>
            <person name="Ding X."/>
            <person name="Gejiao W."/>
            <person name="Shixue Z."/>
        </authorList>
    </citation>
    <scope>NUCLEOTIDE SEQUENCE [LARGE SCALE GENOMIC DNA]</scope>
    <source>
        <strain evidence="7 8">WZY 27</strain>
    </source>
</reference>
<dbReference type="RefSeq" id="WP_114688858.1">
    <property type="nucleotide sequence ID" value="NZ_QQNB01000004.1"/>
</dbReference>
<dbReference type="EMBL" id="QQNB01000004">
    <property type="protein sequence ID" value="RDE04455.1"/>
    <property type="molecule type" value="Genomic_DNA"/>
</dbReference>
<dbReference type="SUPFAM" id="SSF81296">
    <property type="entry name" value="E set domains"/>
    <property type="match status" value="1"/>
</dbReference>
<sequence length="356" mass="38606">MSEQMIERSPDPYNAEPEPGALIEQFLTPQALFYVRSHGPVPDLPADHRIEVSGIDVESRSFSVEELKSAFPTRMVTAVLQCAGNRRTDLQQVSKTSGDPWDVGAIGNAEWTGVHLADVLDAVGAPGASDLFVAFTGADEVDVEGKEAPFGVSIGMAKARAPDVLLAWAMNGEPLAPEHGAPLRMVVPGYAGVRSAKWLTRIEVRDAPSDAPIQAHDYKLFPADVTSETVDWSQGLTINAMPLNAAICSPGSGESLPAGGVRIEGYAIAYDRGISRVEVSVNGGRDWRQATFADDPEARWGWRRWSLDATLAKGRQHLVVRAFDEAGQGQPERPDTMWNFAGYLCTAWHHVHVLVE</sequence>
<dbReference type="InterPro" id="IPR036374">
    <property type="entry name" value="OxRdtase_Mopterin-bd_sf"/>
</dbReference>
<dbReference type="Gene3D" id="2.60.40.650">
    <property type="match status" value="1"/>
</dbReference>
<feature type="domain" description="Oxidoreductase molybdopterin-binding" evidence="5">
    <location>
        <begin position="38"/>
        <end position="211"/>
    </location>
</feature>
<dbReference type="AlphaFoldDB" id="A0A369VS05"/>
<evidence type="ECO:0000313" key="8">
    <source>
        <dbReference type="Proteomes" id="UP000253918"/>
    </source>
</evidence>
<dbReference type="SUPFAM" id="SSF56524">
    <property type="entry name" value="Oxidoreductase molybdopterin-binding domain"/>
    <property type="match status" value="1"/>
</dbReference>
<dbReference type="Pfam" id="PF00174">
    <property type="entry name" value="Oxidored_molyb"/>
    <property type="match status" value="1"/>
</dbReference>
<name>A0A369VS05_9SPHN</name>
<evidence type="ECO:0000259" key="5">
    <source>
        <dbReference type="Pfam" id="PF00174"/>
    </source>
</evidence>
<protein>
    <submittedName>
        <fullName evidence="7">Molybdopterin oxidoreductase</fullName>
    </submittedName>
</protein>
<accession>A0A369VS05</accession>
<keyword evidence="4" id="KW-0560">Oxidoreductase</keyword>
<keyword evidence="3" id="KW-0479">Metal-binding</keyword>
<evidence type="ECO:0000256" key="3">
    <source>
        <dbReference type="ARBA" id="ARBA00022723"/>
    </source>
</evidence>
<dbReference type="Pfam" id="PF03404">
    <property type="entry name" value="Mo-co_dimer"/>
    <property type="match status" value="1"/>
</dbReference>
<evidence type="ECO:0000256" key="2">
    <source>
        <dbReference type="ARBA" id="ARBA00022505"/>
    </source>
</evidence>
<dbReference type="GO" id="GO:0030151">
    <property type="term" value="F:molybdenum ion binding"/>
    <property type="evidence" value="ECO:0007669"/>
    <property type="project" value="InterPro"/>
</dbReference>
<dbReference type="PANTHER" id="PTHR19372:SF7">
    <property type="entry name" value="SULFITE OXIDASE, MITOCHONDRIAL"/>
    <property type="match status" value="1"/>
</dbReference>
<feature type="domain" description="Moybdenum cofactor oxidoreductase dimerisation" evidence="6">
    <location>
        <begin position="237"/>
        <end position="354"/>
    </location>
</feature>
<comment type="cofactor">
    <cofactor evidence="1">
        <name>Mo-molybdopterin</name>
        <dbReference type="ChEBI" id="CHEBI:71302"/>
    </cofactor>
</comment>
<dbReference type="Gene3D" id="3.90.420.10">
    <property type="entry name" value="Oxidoreductase, molybdopterin-binding domain"/>
    <property type="match status" value="1"/>
</dbReference>
<keyword evidence="8" id="KW-1185">Reference proteome</keyword>
<dbReference type="PRINTS" id="PR00407">
    <property type="entry name" value="EUMOPTERIN"/>
</dbReference>
<keyword evidence="2" id="KW-0500">Molybdenum</keyword>
<dbReference type="GO" id="GO:0020037">
    <property type="term" value="F:heme binding"/>
    <property type="evidence" value="ECO:0007669"/>
    <property type="project" value="TreeGrafter"/>
</dbReference>
<evidence type="ECO:0000256" key="4">
    <source>
        <dbReference type="ARBA" id="ARBA00023002"/>
    </source>
</evidence>
<dbReference type="GO" id="GO:0006790">
    <property type="term" value="P:sulfur compound metabolic process"/>
    <property type="evidence" value="ECO:0007669"/>
    <property type="project" value="TreeGrafter"/>
</dbReference>
<dbReference type="InterPro" id="IPR014756">
    <property type="entry name" value="Ig_E-set"/>
</dbReference>
<evidence type="ECO:0000313" key="7">
    <source>
        <dbReference type="EMBL" id="RDE04455.1"/>
    </source>
</evidence>